<proteinExistence type="predicted"/>
<dbReference type="OrthoDB" id="3826074at2"/>
<keyword evidence="1" id="KW-1133">Transmembrane helix</keyword>
<name>A0A2T0N8E1_9ACTN</name>
<evidence type="ECO:0000313" key="2">
    <source>
        <dbReference type="EMBL" id="PRX69035.1"/>
    </source>
</evidence>
<evidence type="ECO:0000256" key="1">
    <source>
        <dbReference type="SAM" id="Phobius"/>
    </source>
</evidence>
<organism evidence="2 3">
    <name type="scientific">Nonomuraea fuscirosea</name>
    <dbReference type="NCBI Taxonomy" id="1291556"/>
    <lineage>
        <taxon>Bacteria</taxon>
        <taxon>Bacillati</taxon>
        <taxon>Actinomycetota</taxon>
        <taxon>Actinomycetes</taxon>
        <taxon>Streptosporangiales</taxon>
        <taxon>Streptosporangiaceae</taxon>
        <taxon>Nonomuraea</taxon>
    </lineage>
</organism>
<dbReference type="Proteomes" id="UP000238312">
    <property type="component" value="Unassembled WGS sequence"/>
</dbReference>
<evidence type="ECO:0000313" key="3">
    <source>
        <dbReference type="Proteomes" id="UP000238312"/>
    </source>
</evidence>
<protein>
    <submittedName>
        <fullName evidence="2">Uncharacterized protein</fullName>
    </submittedName>
</protein>
<keyword evidence="1" id="KW-0812">Transmembrane</keyword>
<dbReference type="EMBL" id="PVNG01000002">
    <property type="protein sequence ID" value="PRX69035.1"/>
    <property type="molecule type" value="Genomic_DNA"/>
</dbReference>
<reference evidence="2 3" key="1">
    <citation type="submission" date="2018-03" db="EMBL/GenBank/DDBJ databases">
        <title>Genomic Encyclopedia of Type Strains, Phase III (KMG-III): the genomes of soil and plant-associated and newly described type strains.</title>
        <authorList>
            <person name="Whitman W."/>
        </authorList>
    </citation>
    <scope>NUCLEOTIDE SEQUENCE [LARGE SCALE GENOMIC DNA]</scope>
    <source>
        <strain evidence="2 3">CGMCC 4.7104</strain>
    </source>
</reference>
<dbReference type="RefSeq" id="WP_106235064.1">
    <property type="nucleotide sequence ID" value="NZ_PVNG01000002.1"/>
</dbReference>
<dbReference type="AlphaFoldDB" id="A0A2T0N8E1"/>
<comment type="caution">
    <text evidence="2">The sequence shown here is derived from an EMBL/GenBank/DDBJ whole genome shotgun (WGS) entry which is preliminary data.</text>
</comment>
<feature type="transmembrane region" description="Helical" evidence="1">
    <location>
        <begin position="56"/>
        <end position="77"/>
    </location>
</feature>
<keyword evidence="1" id="KW-0472">Membrane</keyword>
<gene>
    <name evidence="2" type="ORF">B0I32_10291</name>
</gene>
<sequence length="308" mass="32487">MNQLKNLARVRDEDLAGQASGAGARALLAAVTAEEPESRPEPGLRPAARTRRTRRVLAGALAAGALAAAAVVGPAVLGTEGIATSYANSAMDIRLEGDYYVAVIKNPLADYAEFTEGFKAVGLNVRLQPVPSSPGQVGEVTGVTAGPGIAVSHPNEDRRIGTGTSPAGCDLATSGCSMTVLVRRDYQGDGVVKLGRPARAGEKYQNMRPATAEGEMLEGFRVDEKTVGEVRAEVDRRGLKAVYEVITPVPGGDGWRVDPAEQTAEVGDDWIVWEARSEQPGVVRLQVTEERLPKNPIYGGPKPSTFDS</sequence>
<accession>A0A2T0N8E1</accession>
<keyword evidence="3" id="KW-1185">Reference proteome</keyword>